<dbReference type="InterPro" id="IPR011042">
    <property type="entry name" value="6-blade_b-propeller_TolB-like"/>
</dbReference>
<dbReference type="RefSeq" id="WP_323447342.1">
    <property type="nucleotide sequence ID" value="NZ_BSBI01000004.1"/>
</dbReference>
<dbReference type="Gene3D" id="2.120.10.30">
    <property type="entry name" value="TolB, C-terminal domain"/>
    <property type="match status" value="1"/>
</dbReference>
<evidence type="ECO:0000256" key="1">
    <source>
        <dbReference type="ARBA" id="ARBA00009820"/>
    </source>
</evidence>
<evidence type="ECO:0000313" key="3">
    <source>
        <dbReference type="EMBL" id="GLF95301.1"/>
    </source>
</evidence>
<feature type="signal peptide" evidence="2">
    <location>
        <begin position="1"/>
        <end position="41"/>
    </location>
</feature>
<dbReference type="InterPro" id="IPR015943">
    <property type="entry name" value="WD40/YVTN_repeat-like_dom_sf"/>
</dbReference>
<feature type="chain" id="PRO_5047165090" evidence="2">
    <location>
        <begin position="42"/>
        <end position="374"/>
    </location>
</feature>
<evidence type="ECO:0000313" key="4">
    <source>
        <dbReference type="Proteomes" id="UP001291653"/>
    </source>
</evidence>
<comment type="similarity">
    <text evidence="1">Belongs to the TolB family.</text>
</comment>
<dbReference type="Gene3D" id="2.130.10.10">
    <property type="entry name" value="YVTN repeat-like/Quinoprotein amine dehydrogenase"/>
    <property type="match status" value="1"/>
</dbReference>
<reference evidence="3 4" key="1">
    <citation type="submission" date="2022-10" db="EMBL/GenBank/DDBJ databases">
        <title>Draft genome sequence of Streptomyces sp. YSPA8.</title>
        <authorList>
            <person name="Moriuchi R."/>
            <person name="Dohra H."/>
            <person name="Yamamura H."/>
            <person name="Kodani S."/>
        </authorList>
    </citation>
    <scope>NUCLEOTIDE SEQUENCE [LARGE SCALE GENOMIC DNA]</scope>
    <source>
        <strain evidence="3 4">YSPA8</strain>
    </source>
</reference>
<dbReference type="InterPro" id="IPR011659">
    <property type="entry name" value="WD40"/>
</dbReference>
<gene>
    <name evidence="3" type="ORF">SYYSPA8_13410</name>
</gene>
<keyword evidence="4" id="KW-1185">Reference proteome</keyword>
<protein>
    <submittedName>
        <fullName evidence="3">PD40 domain-containing protein</fullName>
    </submittedName>
</protein>
<comment type="caution">
    <text evidence="3">The sequence shown here is derived from an EMBL/GenBank/DDBJ whole genome shotgun (WGS) entry which is preliminary data.</text>
</comment>
<organism evidence="3 4">
    <name type="scientific">Streptomyces yaizuensis</name>
    <dbReference type="NCBI Taxonomy" id="2989713"/>
    <lineage>
        <taxon>Bacteria</taxon>
        <taxon>Bacillati</taxon>
        <taxon>Actinomycetota</taxon>
        <taxon>Actinomycetes</taxon>
        <taxon>Kitasatosporales</taxon>
        <taxon>Streptomycetaceae</taxon>
        <taxon>Streptomyces</taxon>
    </lineage>
</organism>
<sequence>MSANAKRSTTRQRRIRVVLSAVVAVCAITAALPGAASAAQAAGTDGAAERVAGVERISVTSEGLQADNHSGDASLTPDGRRVVFTSSTRYLGTNAATTGDTVYVRDRQTGRTTQIGDETPVQAPTIGADGDHVAFPVLRMRNEHMRIHDLRTGWPASPLCPAAYCRMSLGASGQHLAYDVQFRRPEPNQRIEVINYDTAVKYVIDVIHNTEPTLPSLSDDGRFLAYQDGGAQDIFLWDRNDGTPQGPIEGPAKAAELVQISNNGGKVVYRSGADTYVHDTATGTAQLVANVRGVAIDPTGNHLLYAPHDPTTGPSLVLRDLRTGTDETVSDQPATAGIDAVSADGRHVVFQSAAADLVPGDTNGKADVFLRTLR</sequence>
<dbReference type="Proteomes" id="UP001291653">
    <property type="component" value="Unassembled WGS sequence"/>
</dbReference>
<keyword evidence="2" id="KW-0732">Signal</keyword>
<evidence type="ECO:0000256" key="2">
    <source>
        <dbReference type="SAM" id="SignalP"/>
    </source>
</evidence>
<name>A0ABQ5NZB4_9ACTN</name>
<accession>A0ABQ5NZB4</accession>
<dbReference type="PANTHER" id="PTHR36842">
    <property type="entry name" value="PROTEIN TOLB HOMOLOG"/>
    <property type="match status" value="1"/>
</dbReference>
<dbReference type="EMBL" id="BSBI01000004">
    <property type="protein sequence ID" value="GLF95301.1"/>
    <property type="molecule type" value="Genomic_DNA"/>
</dbReference>
<dbReference type="Pfam" id="PF07676">
    <property type="entry name" value="PD40"/>
    <property type="match status" value="1"/>
</dbReference>
<dbReference type="SUPFAM" id="SSF82171">
    <property type="entry name" value="DPP6 N-terminal domain-like"/>
    <property type="match status" value="1"/>
</dbReference>
<proteinExistence type="inferred from homology"/>